<feature type="transmembrane region" description="Helical" evidence="13">
    <location>
        <begin position="69"/>
        <end position="89"/>
    </location>
</feature>
<keyword evidence="5 12" id="KW-0297">G-protein coupled receptor</keyword>
<dbReference type="PROSITE" id="PS00237">
    <property type="entry name" value="G_PROTEIN_RECEP_F1_1"/>
    <property type="match status" value="1"/>
</dbReference>
<dbReference type="InterPro" id="IPR017452">
    <property type="entry name" value="GPCR_Rhodpsn_7TM"/>
</dbReference>
<comment type="subcellular location">
    <subcellularLocation>
        <location evidence="1">Membrane</location>
        <topology evidence="1">Multi-pass membrane protein</topology>
    </subcellularLocation>
</comment>
<dbReference type="GO" id="GO:0006935">
    <property type="term" value="P:chemotaxis"/>
    <property type="evidence" value="ECO:0007669"/>
    <property type="project" value="UniProtKB-KW"/>
</dbReference>
<dbReference type="GO" id="GO:0007200">
    <property type="term" value="P:phospholipase C-activating G protein-coupled receptor signaling pathway"/>
    <property type="evidence" value="ECO:0007669"/>
    <property type="project" value="TreeGrafter"/>
</dbReference>
<dbReference type="Ensembl" id="ENSPKIT00000009779.1">
    <property type="protein sequence ID" value="ENSPKIP00000028988.1"/>
    <property type="gene ID" value="ENSPKIG00000010415.1"/>
</dbReference>
<evidence type="ECO:0000256" key="1">
    <source>
        <dbReference type="ARBA" id="ARBA00004141"/>
    </source>
</evidence>
<evidence type="ECO:0000256" key="8">
    <source>
        <dbReference type="ARBA" id="ARBA00023170"/>
    </source>
</evidence>
<dbReference type="PROSITE" id="PS50262">
    <property type="entry name" value="G_PROTEIN_RECEP_F1_2"/>
    <property type="match status" value="1"/>
</dbReference>
<dbReference type="GeneID" id="111859660"/>
<keyword evidence="4 13" id="KW-1133">Transmembrane helix</keyword>
<dbReference type="GO" id="GO:0006954">
    <property type="term" value="P:inflammatory response"/>
    <property type="evidence" value="ECO:0007669"/>
    <property type="project" value="TreeGrafter"/>
</dbReference>
<evidence type="ECO:0000313" key="16">
    <source>
        <dbReference type="Proteomes" id="UP000261540"/>
    </source>
</evidence>
<keyword evidence="3 12" id="KW-0812">Transmembrane</keyword>
<dbReference type="PRINTS" id="PR01157">
    <property type="entry name" value="P2YPURNOCPTR"/>
</dbReference>
<dbReference type="GeneTree" id="ENSGT00940000160642"/>
<comment type="similarity">
    <text evidence="12">Belongs to the G-protein coupled receptor 1 family.</text>
</comment>
<dbReference type="RefSeq" id="XP_023698298.1">
    <property type="nucleotide sequence ID" value="XM_023842530.2"/>
</dbReference>
<evidence type="ECO:0000256" key="9">
    <source>
        <dbReference type="ARBA" id="ARBA00023180"/>
    </source>
</evidence>
<evidence type="ECO:0000256" key="4">
    <source>
        <dbReference type="ARBA" id="ARBA00022989"/>
    </source>
</evidence>
<feature type="transmembrane region" description="Helical" evidence="13">
    <location>
        <begin position="34"/>
        <end position="57"/>
    </location>
</feature>
<evidence type="ECO:0000256" key="10">
    <source>
        <dbReference type="ARBA" id="ARBA00023224"/>
    </source>
</evidence>
<evidence type="ECO:0000256" key="3">
    <source>
        <dbReference type="ARBA" id="ARBA00022692"/>
    </source>
</evidence>
<sequence length="355" mass="40323">MENVTDFFDNYSYMYYEFEELSDHDYSQREVTHIISVVVYCTAFVLGLFGNAVVIWVTTCKSRPSVNTVWLLNLAVADFIFVLFLPVTIDYVLRDFHWGFGVTMCKLSSFVSVVNMYASVLFVTVLSLDRYISLVHHTWSQRHRTVCRAWIVCGGLWCVATCLSMPALVFRDTIDLHGKTMCFNNFHDHDPHKAATRHIIIVVVRTTIGFLLPFTAITVTGVLLAVQARRPHAMHRSNFSQLVLAIILAFFFCWAPFHIFCLMELSMHITLHLSEVLKVGFPLVTSLAFFNSCVNPVLYVLLGQKVRKLLKRSCLRLTKHSLRELSHSVSATESQSVLASSANAEPVELTLVQSN</sequence>
<dbReference type="PRINTS" id="PR00237">
    <property type="entry name" value="GPCRRHODOPSN"/>
</dbReference>
<dbReference type="GO" id="GO:0004930">
    <property type="term" value="F:G protein-coupled receptor activity"/>
    <property type="evidence" value="ECO:0007669"/>
    <property type="project" value="UniProtKB-KW"/>
</dbReference>
<feature type="transmembrane region" description="Helical" evidence="13">
    <location>
        <begin position="279"/>
        <end position="302"/>
    </location>
</feature>
<evidence type="ECO:0000256" key="6">
    <source>
        <dbReference type="ARBA" id="ARBA00023136"/>
    </source>
</evidence>
<keyword evidence="7" id="KW-1015">Disulfide bond</keyword>
<dbReference type="Proteomes" id="UP000261540">
    <property type="component" value="Unplaced"/>
</dbReference>
<evidence type="ECO:0000256" key="5">
    <source>
        <dbReference type="ARBA" id="ARBA00023040"/>
    </source>
</evidence>
<feature type="transmembrane region" description="Helical" evidence="13">
    <location>
        <begin position="149"/>
        <end position="170"/>
    </location>
</feature>
<dbReference type="AlphaFoldDB" id="A0A3B3SEY3"/>
<dbReference type="InterPro" id="IPR000276">
    <property type="entry name" value="GPCR_Rhodpsn"/>
</dbReference>
<dbReference type="Pfam" id="PF00001">
    <property type="entry name" value="7tm_1"/>
    <property type="match status" value="1"/>
</dbReference>
<feature type="transmembrane region" description="Helical" evidence="13">
    <location>
        <begin position="238"/>
        <end position="259"/>
    </location>
</feature>
<keyword evidence="8 12" id="KW-0675">Receptor</keyword>
<dbReference type="GO" id="GO:0004875">
    <property type="term" value="F:complement receptor activity"/>
    <property type="evidence" value="ECO:0007669"/>
    <property type="project" value="TreeGrafter"/>
</dbReference>
<dbReference type="GO" id="GO:0005886">
    <property type="term" value="C:plasma membrane"/>
    <property type="evidence" value="ECO:0007669"/>
    <property type="project" value="TreeGrafter"/>
</dbReference>
<accession>A0A3B3SEY3</accession>
<comment type="similarity">
    <text evidence="11">Belongs to the chemokine-like receptor (CMKLR) family.</text>
</comment>
<evidence type="ECO:0000256" key="2">
    <source>
        <dbReference type="ARBA" id="ARBA00022500"/>
    </source>
</evidence>
<protein>
    <submittedName>
        <fullName evidence="15">Chemerin chemokine-like receptor 2</fullName>
    </submittedName>
</protein>
<dbReference type="STRING" id="1676925.ENSPKIP00000028988"/>
<dbReference type="InterPro" id="IPR000826">
    <property type="entry name" value="Formyl_rcpt-rel"/>
</dbReference>
<proteinExistence type="inferred from homology"/>
<dbReference type="SUPFAM" id="SSF81321">
    <property type="entry name" value="Family A G protein-coupled receptor-like"/>
    <property type="match status" value="1"/>
</dbReference>
<dbReference type="Gene3D" id="1.20.1070.10">
    <property type="entry name" value="Rhodopsin 7-helix transmembrane proteins"/>
    <property type="match status" value="1"/>
</dbReference>
<dbReference type="RefSeq" id="XP_023698297.1">
    <property type="nucleotide sequence ID" value="XM_023842529.2"/>
</dbReference>
<dbReference type="PANTHER" id="PTHR24225">
    <property type="entry name" value="CHEMOTACTIC RECEPTOR"/>
    <property type="match status" value="1"/>
</dbReference>
<evidence type="ECO:0000259" key="14">
    <source>
        <dbReference type="PROSITE" id="PS50262"/>
    </source>
</evidence>
<reference evidence="15" key="1">
    <citation type="submission" date="2025-08" db="UniProtKB">
        <authorList>
            <consortium name="Ensembl"/>
        </authorList>
    </citation>
    <scope>IDENTIFICATION</scope>
</reference>
<dbReference type="OrthoDB" id="6088892at2759"/>
<feature type="transmembrane region" description="Helical" evidence="13">
    <location>
        <begin position="109"/>
        <end position="128"/>
    </location>
</feature>
<evidence type="ECO:0000313" key="15">
    <source>
        <dbReference type="Ensembl" id="ENSPKIP00000028988.1"/>
    </source>
</evidence>
<evidence type="ECO:0000256" key="12">
    <source>
        <dbReference type="RuleBase" id="RU000688"/>
    </source>
</evidence>
<feature type="transmembrane region" description="Helical" evidence="13">
    <location>
        <begin position="199"/>
        <end position="226"/>
    </location>
</feature>
<feature type="domain" description="G-protein coupled receptors family 1 profile" evidence="14">
    <location>
        <begin position="50"/>
        <end position="299"/>
    </location>
</feature>
<keyword evidence="2" id="KW-0145">Chemotaxis</keyword>
<evidence type="ECO:0000256" key="7">
    <source>
        <dbReference type="ARBA" id="ARBA00023157"/>
    </source>
</evidence>
<keyword evidence="6 13" id="KW-0472">Membrane</keyword>
<keyword evidence="10 12" id="KW-0807">Transducer</keyword>
<dbReference type="GO" id="GO:0007204">
    <property type="term" value="P:positive regulation of cytosolic calcium ion concentration"/>
    <property type="evidence" value="ECO:0007669"/>
    <property type="project" value="TreeGrafter"/>
</dbReference>
<evidence type="ECO:0000256" key="13">
    <source>
        <dbReference type="SAM" id="Phobius"/>
    </source>
</evidence>
<name>A0A3B3SEY3_9TELE</name>
<organism evidence="15 16">
    <name type="scientific">Paramormyrops kingsleyae</name>
    <dbReference type="NCBI Taxonomy" id="1676925"/>
    <lineage>
        <taxon>Eukaryota</taxon>
        <taxon>Metazoa</taxon>
        <taxon>Chordata</taxon>
        <taxon>Craniata</taxon>
        <taxon>Vertebrata</taxon>
        <taxon>Euteleostomi</taxon>
        <taxon>Actinopterygii</taxon>
        <taxon>Neopterygii</taxon>
        <taxon>Teleostei</taxon>
        <taxon>Osteoglossocephala</taxon>
        <taxon>Osteoglossomorpha</taxon>
        <taxon>Osteoglossiformes</taxon>
        <taxon>Mormyridae</taxon>
        <taxon>Paramormyrops</taxon>
    </lineage>
</organism>
<keyword evidence="9" id="KW-0325">Glycoprotein</keyword>
<reference evidence="15" key="2">
    <citation type="submission" date="2025-09" db="UniProtKB">
        <authorList>
            <consortium name="Ensembl"/>
        </authorList>
    </citation>
    <scope>IDENTIFICATION</scope>
</reference>
<dbReference type="FunFam" id="1.20.1070.10:FF:000034">
    <property type="entry name" value="G-protein coupled receptor 1"/>
    <property type="match status" value="1"/>
</dbReference>
<keyword evidence="16" id="KW-1185">Reference proteome</keyword>
<evidence type="ECO:0000256" key="11">
    <source>
        <dbReference type="ARBA" id="ARBA00025736"/>
    </source>
</evidence>
<dbReference type="PANTHER" id="PTHR24225:SF74">
    <property type="entry name" value="CHEMOKINE-LIKE RECEPTOR 1"/>
    <property type="match status" value="1"/>
</dbReference>